<proteinExistence type="predicted"/>
<dbReference type="EMBL" id="KZ084125">
    <property type="protein sequence ID" value="OSC99682.1"/>
    <property type="molecule type" value="Genomic_DNA"/>
</dbReference>
<dbReference type="STRING" id="1353009.A0A1Y2IGL8"/>
<dbReference type="Pfam" id="PF14441">
    <property type="entry name" value="OTT_1508_deam"/>
    <property type="match status" value="1"/>
</dbReference>
<name>A0A1Y2IGL8_TRAC3</name>
<dbReference type="OrthoDB" id="2757639at2759"/>
<keyword evidence="2" id="KW-1185">Reference proteome</keyword>
<gene>
    <name evidence="1" type="ORF">PYCCODRAFT_1438050</name>
</gene>
<dbReference type="Proteomes" id="UP000193067">
    <property type="component" value="Unassembled WGS sequence"/>
</dbReference>
<dbReference type="InterPro" id="IPR027796">
    <property type="entry name" value="OTT_1508_deam-like"/>
</dbReference>
<sequence length="663" mass="72747">MSTEAAVAGTMSTTSILQSPSTLLDDGPEAAALPWTKITADMVFKNSNLNSSDDLRRDIALLSIAMNRRKDGVSTGADSGISDGAHSDRRALLGHISTLLTTGHAEDRTAATVNAVTGGIDAQAGVISLVCADNEKMNVGVKSPALVKCDVTRERGKQLLKDWDAVQDPSVKYYFPSYVEKLGSILAYVWQPDIAYEDRVKDAELRARFDCFVIRHAFWKMGARVSNMRNLWGKSPVAIMRQWYKSHAQSVKTSTVDFPFMRDGFAQFLARHNLLPVPDTQRTSFPISPANVDQWLGALEELLVTLDKTLAKCAKKGHAAPVVALKIYGYVLNLNDLLVSSLLARITTEGVCKELQTWYDDPAKVEKGKQKPVDQGTNVIQGQSDETLQAEQGVDDASLEIEDGENRVLHVRRYLQTITAWLTASGALIANKISAKSLDICVLRGIPELDISTQHVQDFLGGYSQQLKDHLVDEVQYSAAKEELDKGFQREFYVLDKQGAVGAMRLPSERLSLHAEAALMNLSWGFIQQTKGSLGYDAKLSHIFPAHGGDVVIGVSKKCCWCCHLLHTLLQEHGKHHPPPITYTLPGSHAAIYSWIPPAGIPIEVLKLMRDRLFAAFNHLVCSPVTLLLSNQSSPVASGTSYPALLDDIVEKLTAKYDDAEKA</sequence>
<dbReference type="AlphaFoldDB" id="A0A1Y2IGL8"/>
<evidence type="ECO:0000313" key="2">
    <source>
        <dbReference type="Proteomes" id="UP000193067"/>
    </source>
</evidence>
<organism evidence="1 2">
    <name type="scientific">Trametes coccinea (strain BRFM310)</name>
    <name type="common">Pycnoporus coccineus</name>
    <dbReference type="NCBI Taxonomy" id="1353009"/>
    <lineage>
        <taxon>Eukaryota</taxon>
        <taxon>Fungi</taxon>
        <taxon>Dikarya</taxon>
        <taxon>Basidiomycota</taxon>
        <taxon>Agaricomycotina</taxon>
        <taxon>Agaricomycetes</taxon>
        <taxon>Polyporales</taxon>
        <taxon>Polyporaceae</taxon>
        <taxon>Trametes</taxon>
    </lineage>
</organism>
<evidence type="ECO:0000313" key="1">
    <source>
        <dbReference type="EMBL" id="OSC99682.1"/>
    </source>
</evidence>
<reference evidence="1 2" key="1">
    <citation type="journal article" date="2015" name="Biotechnol. Biofuels">
        <title>Enhanced degradation of softwood versus hardwood by the white-rot fungus Pycnoporus coccineus.</title>
        <authorList>
            <person name="Couturier M."/>
            <person name="Navarro D."/>
            <person name="Chevret D."/>
            <person name="Henrissat B."/>
            <person name="Piumi F."/>
            <person name="Ruiz-Duenas F.J."/>
            <person name="Martinez A.T."/>
            <person name="Grigoriev I.V."/>
            <person name="Riley R."/>
            <person name="Lipzen A."/>
            <person name="Berrin J.G."/>
            <person name="Master E.R."/>
            <person name="Rosso M.N."/>
        </authorList>
    </citation>
    <scope>NUCLEOTIDE SEQUENCE [LARGE SCALE GENOMIC DNA]</scope>
    <source>
        <strain evidence="1 2">BRFM310</strain>
    </source>
</reference>
<accession>A0A1Y2IGL8</accession>
<protein>
    <submittedName>
        <fullName evidence="1">Uncharacterized protein</fullName>
    </submittedName>
</protein>